<sequence length="102" mass="11270">MYGLKNLSLSLLFLSSVALAGKTTTIGFETKEESRGETVPLDECTDVFKEDVYTVFTSQFCRVFVGPQCTGKQTRLNPGEHNSKWPIPFINSVYCEPAGLLA</sequence>
<keyword evidence="1" id="KW-0732">Signal</keyword>
<keyword evidence="3" id="KW-1185">Reference proteome</keyword>
<dbReference type="EMBL" id="ML742036">
    <property type="protein sequence ID" value="KAE8153664.1"/>
    <property type="molecule type" value="Genomic_DNA"/>
</dbReference>
<evidence type="ECO:0000313" key="2">
    <source>
        <dbReference type="EMBL" id="KAE8153664.1"/>
    </source>
</evidence>
<dbReference type="Proteomes" id="UP000325780">
    <property type="component" value="Unassembled WGS sequence"/>
</dbReference>
<reference evidence="2 3" key="1">
    <citation type="submission" date="2019-04" db="EMBL/GenBank/DDBJ databases">
        <title>Friends and foes A comparative genomics study of 23 Aspergillus species from section Flavi.</title>
        <authorList>
            <consortium name="DOE Joint Genome Institute"/>
            <person name="Kjaerbolling I."/>
            <person name="Vesth T."/>
            <person name="Frisvad J.C."/>
            <person name="Nybo J.L."/>
            <person name="Theobald S."/>
            <person name="Kildgaard S."/>
            <person name="Isbrandt T."/>
            <person name="Kuo A."/>
            <person name="Sato A."/>
            <person name="Lyhne E.K."/>
            <person name="Kogle M.E."/>
            <person name="Wiebenga A."/>
            <person name="Kun R.S."/>
            <person name="Lubbers R.J."/>
            <person name="Makela M.R."/>
            <person name="Barry K."/>
            <person name="Chovatia M."/>
            <person name="Clum A."/>
            <person name="Daum C."/>
            <person name="Haridas S."/>
            <person name="He G."/>
            <person name="LaButti K."/>
            <person name="Lipzen A."/>
            <person name="Mondo S."/>
            <person name="Riley R."/>
            <person name="Salamov A."/>
            <person name="Simmons B.A."/>
            <person name="Magnuson J.K."/>
            <person name="Henrissat B."/>
            <person name="Mortensen U.H."/>
            <person name="Larsen T.O."/>
            <person name="Devries R.P."/>
            <person name="Grigoriev I.V."/>
            <person name="Machida M."/>
            <person name="Baker S.E."/>
            <person name="Andersen M.R."/>
        </authorList>
    </citation>
    <scope>NUCLEOTIDE SEQUENCE [LARGE SCALE GENOMIC DNA]</scope>
    <source>
        <strain evidence="2 3">IBT 18842</strain>
    </source>
</reference>
<evidence type="ECO:0000256" key="1">
    <source>
        <dbReference type="SAM" id="SignalP"/>
    </source>
</evidence>
<protein>
    <submittedName>
        <fullName evidence="2">Uncharacterized protein</fullName>
    </submittedName>
</protein>
<name>A0A5N6U512_ASPAV</name>
<organism evidence="2 3">
    <name type="scientific">Aspergillus avenaceus</name>
    <dbReference type="NCBI Taxonomy" id="36643"/>
    <lineage>
        <taxon>Eukaryota</taxon>
        <taxon>Fungi</taxon>
        <taxon>Dikarya</taxon>
        <taxon>Ascomycota</taxon>
        <taxon>Pezizomycotina</taxon>
        <taxon>Eurotiomycetes</taxon>
        <taxon>Eurotiomycetidae</taxon>
        <taxon>Eurotiales</taxon>
        <taxon>Aspergillaceae</taxon>
        <taxon>Aspergillus</taxon>
        <taxon>Aspergillus subgen. Circumdati</taxon>
    </lineage>
</organism>
<accession>A0A5N6U512</accession>
<feature type="chain" id="PRO_5025066591" evidence="1">
    <location>
        <begin position="21"/>
        <end position="102"/>
    </location>
</feature>
<proteinExistence type="predicted"/>
<dbReference type="AlphaFoldDB" id="A0A5N6U512"/>
<gene>
    <name evidence="2" type="ORF">BDV25DRAFT_136604</name>
</gene>
<feature type="signal peptide" evidence="1">
    <location>
        <begin position="1"/>
        <end position="20"/>
    </location>
</feature>
<evidence type="ECO:0000313" key="3">
    <source>
        <dbReference type="Proteomes" id="UP000325780"/>
    </source>
</evidence>
<dbReference type="OrthoDB" id="4291851at2759"/>